<feature type="coiled-coil region" evidence="4">
    <location>
        <begin position="5"/>
        <end position="104"/>
    </location>
</feature>
<comment type="caution">
    <text evidence="6">The sequence shown here is derived from an EMBL/GenBank/DDBJ whole genome shotgun (WGS) entry which is preliminary data.</text>
</comment>
<name>A0A8S1RHV8_9CILI</name>
<accession>A0A8S1RHV8</accession>
<organism evidence="6 7">
    <name type="scientific">Paramecium sonneborni</name>
    <dbReference type="NCBI Taxonomy" id="65129"/>
    <lineage>
        <taxon>Eukaryota</taxon>
        <taxon>Sar</taxon>
        <taxon>Alveolata</taxon>
        <taxon>Ciliophora</taxon>
        <taxon>Intramacronucleata</taxon>
        <taxon>Oligohymenophorea</taxon>
        <taxon>Peniculida</taxon>
        <taxon>Parameciidae</taxon>
        <taxon>Paramecium</taxon>
    </lineage>
</organism>
<evidence type="ECO:0000256" key="3">
    <source>
        <dbReference type="ARBA" id="ARBA00022729"/>
    </source>
</evidence>
<gene>
    <name evidence="6" type="ORF">PSON_ATCC_30995.1.T1680030</name>
</gene>
<evidence type="ECO:0000313" key="6">
    <source>
        <dbReference type="EMBL" id="CAD8126529.1"/>
    </source>
</evidence>
<evidence type="ECO:0000256" key="2">
    <source>
        <dbReference type="ARBA" id="ARBA00022525"/>
    </source>
</evidence>
<dbReference type="AlphaFoldDB" id="A0A8S1RHV8"/>
<dbReference type="PROSITE" id="PS50234">
    <property type="entry name" value="VWFA"/>
    <property type="match status" value="1"/>
</dbReference>
<dbReference type="InterPro" id="IPR002035">
    <property type="entry name" value="VWF_A"/>
</dbReference>
<evidence type="ECO:0000259" key="5">
    <source>
        <dbReference type="PROSITE" id="PS50234"/>
    </source>
</evidence>
<keyword evidence="7" id="KW-1185">Reference proteome</keyword>
<feature type="domain" description="VWFA" evidence="5">
    <location>
        <begin position="618"/>
        <end position="834"/>
    </location>
</feature>
<dbReference type="Pfam" id="PF25106">
    <property type="entry name" value="VWA_4"/>
    <property type="match status" value="1"/>
</dbReference>
<protein>
    <recommendedName>
        <fullName evidence="5">VWFA domain-containing protein</fullName>
    </recommendedName>
</protein>
<evidence type="ECO:0000256" key="1">
    <source>
        <dbReference type="ARBA" id="ARBA00004613"/>
    </source>
</evidence>
<keyword evidence="2" id="KW-0964">Secreted</keyword>
<keyword evidence="3" id="KW-0732">Signal</keyword>
<keyword evidence="4" id="KW-0175">Coiled coil</keyword>
<sequence>MELFFLKKENELKEIQQEIKTQELKIGEIEINIKNWKQYIQNIINYLKLIDTLKSLQNRISIANQDLDKLVTQFQDTEEQSKTLEKQQQSLQIQMNEVNEMNNQILQQFQNIDKQIGQINDRFDQVKTFQDYLIQFQTLTQQEKQSLEQNQQSTFLNFTLQEVLKKLQENEIYIQKLEDEQLESNQNLRTFNQIEKYAEKLKKQQKQLDQLTQNKLEVHSCLSKSHKCDQVCQICPNKICDKKAGHDQNQEHLCSEKDHKCNGKCDIRDCQSACWKSYGHEKQHNCQNDHPCNEKCNYCDKNCQTDRSIPHNNNHDCKDIYCNQNCSLCQRRCKDPHNKSRNQGHHFCDQQHYCQEKCDEKGICKIDYEIKEATWKSSISEFQYIKYIPKENGKQKCHFEIPNGKLKHDGKHLCKNDTDKQFHNCNQKCPECNTFCDLKYGHQGIHSSERHRNKENQIFTQKYGHLEQIQIYDSKDIIRKYQIGDSSEPETCDQSCKRRGKAHFHLVECKGDNLCLEQNQNFINKARHSTEKYVNFEEFNFDEVLCFDFWQYNQWSHPIQNEINNIRRCNYYCPLCYFQKKEYEFCELEAWHTKDNKISSHRFFCSEEHKKNQIQGINIAFVLDTTGSMANYIQMCKEIIKDIMKKAKSHKNIYGEALNVSFAVISYKDHDYPYQSSQKVLDVEDFTSENVIIEFLNKQTADGGGDSPEAVLDGLNASIKLTWVDKQYVRLLYLIAESPPHGVQYHNFQDNFPEGCPCKLNQKNILSVLWKKKIQFKILQLNESINGMISEFKKDFEDLEVMDPQNSDLVNSFKNLIVSDVCNYFVHNEITFQMKSCSQIDK</sequence>
<feature type="coiled-coil region" evidence="4">
    <location>
        <begin position="160"/>
        <end position="214"/>
    </location>
</feature>
<dbReference type="CDD" id="cd00198">
    <property type="entry name" value="vWFA"/>
    <property type="match status" value="1"/>
</dbReference>
<dbReference type="OrthoDB" id="3214109at2759"/>
<dbReference type="InterPro" id="IPR056861">
    <property type="entry name" value="HMCN1-like_VWA"/>
</dbReference>
<proteinExistence type="predicted"/>
<dbReference type="EMBL" id="CAJJDN010000168">
    <property type="protein sequence ID" value="CAD8126529.1"/>
    <property type="molecule type" value="Genomic_DNA"/>
</dbReference>
<dbReference type="PANTHER" id="PTHR22796:SF1">
    <property type="entry name" value="VWFA DOMAIN-CONTAINING PROTEIN"/>
    <property type="match status" value="1"/>
</dbReference>
<dbReference type="Proteomes" id="UP000692954">
    <property type="component" value="Unassembled WGS sequence"/>
</dbReference>
<dbReference type="PANTHER" id="PTHR22796">
    <property type="entry name" value="URG4-RELATED"/>
    <property type="match status" value="1"/>
</dbReference>
<evidence type="ECO:0000256" key="4">
    <source>
        <dbReference type="SAM" id="Coils"/>
    </source>
</evidence>
<evidence type="ECO:0000313" key="7">
    <source>
        <dbReference type="Proteomes" id="UP000692954"/>
    </source>
</evidence>
<comment type="subcellular location">
    <subcellularLocation>
        <location evidence="1">Secreted</location>
    </subcellularLocation>
</comment>
<reference evidence="6" key="1">
    <citation type="submission" date="2021-01" db="EMBL/GenBank/DDBJ databases">
        <authorList>
            <consortium name="Genoscope - CEA"/>
            <person name="William W."/>
        </authorList>
    </citation>
    <scope>NUCLEOTIDE SEQUENCE</scope>
</reference>